<keyword evidence="2 4" id="KW-0819">tRNA processing</keyword>
<comment type="subunit">
    <text evidence="4">Homodimer.</text>
</comment>
<evidence type="ECO:0000313" key="9">
    <source>
        <dbReference type="EMBL" id="PQJ78911.1"/>
    </source>
</evidence>
<evidence type="ECO:0000256" key="6">
    <source>
        <dbReference type="PIRSR" id="PIRSR001430-2"/>
    </source>
</evidence>
<evidence type="ECO:0000256" key="2">
    <source>
        <dbReference type="ARBA" id="ARBA00022694"/>
    </source>
</evidence>
<dbReference type="RefSeq" id="WP_105015509.1">
    <property type="nucleotide sequence ID" value="NZ_MSCN01000001.1"/>
</dbReference>
<dbReference type="PANTHER" id="PTHR11142:SF0">
    <property type="entry name" value="TRNA PSEUDOURIDINE SYNTHASE-LIKE 1"/>
    <property type="match status" value="1"/>
</dbReference>
<comment type="function">
    <text evidence="4">Formation of pseudouridine at positions 38, 39 and 40 in the anticodon stem and loop of transfer RNAs.</text>
</comment>
<dbReference type="GO" id="GO:0003723">
    <property type="term" value="F:RNA binding"/>
    <property type="evidence" value="ECO:0007669"/>
    <property type="project" value="InterPro"/>
</dbReference>
<accession>A0A2S7WNR0</accession>
<dbReference type="InterPro" id="IPR020097">
    <property type="entry name" value="PsdUridine_synth_TruA_a/b_dom"/>
</dbReference>
<dbReference type="AlphaFoldDB" id="A0A2S7WNR0"/>
<dbReference type="Gene3D" id="3.30.70.660">
    <property type="entry name" value="Pseudouridine synthase I, catalytic domain, C-terminal subdomain"/>
    <property type="match status" value="1"/>
</dbReference>
<dbReference type="Proteomes" id="UP000238882">
    <property type="component" value="Unassembled WGS sequence"/>
</dbReference>
<feature type="domain" description="Pseudouridine synthase I TruA alpha/beta" evidence="8">
    <location>
        <begin position="140"/>
        <end position="241"/>
    </location>
</feature>
<dbReference type="PIRSF" id="PIRSF001430">
    <property type="entry name" value="tRNA_psdUrid_synth"/>
    <property type="match status" value="1"/>
</dbReference>
<feature type="binding site" evidence="4 6">
    <location>
        <position position="108"/>
    </location>
    <ligand>
        <name>substrate</name>
    </ligand>
</feature>
<gene>
    <name evidence="4" type="primary">truA</name>
    <name evidence="9" type="ORF">BTO18_06825</name>
</gene>
<dbReference type="Pfam" id="PF01416">
    <property type="entry name" value="PseudoU_synth_1"/>
    <property type="match status" value="1"/>
</dbReference>
<dbReference type="InterPro" id="IPR020094">
    <property type="entry name" value="TruA/RsuA/RluB/E/F_N"/>
</dbReference>
<comment type="similarity">
    <text evidence="1 4 7">Belongs to the tRNA pseudouridine synthase TruA family.</text>
</comment>
<dbReference type="EMBL" id="MSCN01000001">
    <property type="protein sequence ID" value="PQJ78911.1"/>
    <property type="molecule type" value="Genomic_DNA"/>
</dbReference>
<keyword evidence="3 4" id="KW-0413">Isomerase</keyword>
<dbReference type="GO" id="GO:0031119">
    <property type="term" value="P:tRNA pseudouridine synthesis"/>
    <property type="evidence" value="ECO:0007669"/>
    <property type="project" value="UniProtKB-UniRule"/>
</dbReference>
<protein>
    <recommendedName>
        <fullName evidence="4">tRNA pseudouridine synthase A</fullName>
        <ecNumber evidence="4">5.4.99.12</ecNumber>
    </recommendedName>
    <alternativeName>
        <fullName evidence="4">tRNA pseudouridine(38-40) synthase</fullName>
    </alternativeName>
    <alternativeName>
        <fullName evidence="4">tRNA pseudouridylate synthase I</fullName>
    </alternativeName>
    <alternativeName>
        <fullName evidence="4">tRNA-uridine isomerase I</fullName>
    </alternativeName>
</protein>
<comment type="caution">
    <text evidence="9">The sequence shown here is derived from an EMBL/GenBank/DDBJ whole genome shotgun (WGS) entry which is preliminary data.</text>
</comment>
<evidence type="ECO:0000256" key="5">
    <source>
        <dbReference type="PIRSR" id="PIRSR001430-1"/>
    </source>
</evidence>
<feature type="active site" description="Nucleophile" evidence="4 5">
    <location>
        <position position="51"/>
    </location>
</feature>
<proteinExistence type="inferred from homology"/>
<dbReference type="PANTHER" id="PTHR11142">
    <property type="entry name" value="PSEUDOURIDYLATE SYNTHASE"/>
    <property type="match status" value="1"/>
</dbReference>
<evidence type="ECO:0000256" key="3">
    <source>
        <dbReference type="ARBA" id="ARBA00023235"/>
    </source>
</evidence>
<dbReference type="NCBIfam" id="TIGR00071">
    <property type="entry name" value="hisT_truA"/>
    <property type="match status" value="1"/>
</dbReference>
<dbReference type="FunFam" id="3.30.70.580:FF:000001">
    <property type="entry name" value="tRNA pseudouridine synthase A"/>
    <property type="match status" value="1"/>
</dbReference>
<dbReference type="SUPFAM" id="SSF55120">
    <property type="entry name" value="Pseudouridine synthase"/>
    <property type="match status" value="1"/>
</dbReference>
<sequence length="241" mass="27811">MRYFIELSYNGKNYHGWQIQPDAISVQEKLNNALSTLYQKDIQVVGAGRTDTGVHAKQMFAHFDSTEPLEKEIVFKLNSILPNDITVYKVFLVDNNKHARFDAISRSYEYKIWLGRNPFLLDFSWQIHSQKPNVKLMNDAAKLLLKYTDFESFSKVKTEVYTFNCDITEAIWIQKNDDLTFHISANRFLRNMVRAIVGTLLDVGLGKITINDFKEIIESKNRSNAGLSVPAKGLFLTKIKY</sequence>
<evidence type="ECO:0000256" key="1">
    <source>
        <dbReference type="ARBA" id="ARBA00009375"/>
    </source>
</evidence>
<evidence type="ECO:0000256" key="4">
    <source>
        <dbReference type="HAMAP-Rule" id="MF_00171"/>
    </source>
</evidence>
<dbReference type="OrthoDB" id="9811823at2"/>
<keyword evidence="10" id="KW-1185">Reference proteome</keyword>
<evidence type="ECO:0000313" key="10">
    <source>
        <dbReference type="Proteomes" id="UP000238882"/>
    </source>
</evidence>
<dbReference type="InterPro" id="IPR020095">
    <property type="entry name" value="PsdUridine_synth_TruA_C"/>
</dbReference>
<comment type="caution">
    <text evidence="4">Lacks conserved residue(s) required for the propagation of feature annotation.</text>
</comment>
<reference evidence="9 10" key="1">
    <citation type="submission" date="2016-12" db="EMBL/GenBank/DDBJ databases">
        <title>Trade-off between light-utilization and light-protection in marine flavobacteria.</title>
        <authorList>
            <person name="Kumagai Y."/>
            <person name="Yoshizawa S."/>
            <person name="Kogure K."/>
            <person name="Iwasaki W."/>
        </authorList>
    </citation>
    <scope>NUCLEOTIDE SEQUENCE [LARGE SCALE GENOMIC DNA]</scope>
    <source>
        <strain evidence="9 10">NBRC 108759</strain>
    </source>
</reference>
<evidence type="ECO:0000259" key="8">
    <source>
        <dbReference type="Pfam" id="PF01416"/>
    </source>
</evidence>
<dbReference type="InterPro" id="IPR001406">
    <property type="entry name" value="PsdUridine_synth_TruA"/>
</dbReference>
<evidence type="ECO:0000256" key="7">
    <source>
        <dbReference type="RuleBase" id="RU003792"/>
    </source>
</evidence>
<dbReference type="CDD" id="cd02570">
    <property type="entry name" value="PseudoU_synth_EcTruA"/>
    <property type="match status" value="1"/>
</dbReference>
<comment type="catalytic activity">
    <reaction evidence="4 7">
        <text>uridine(38/39/40) in tRNA = pseudouridine(38/39/40) in tRNA</text>
        <dbReference type="Rhea" id="RHEA:22376"/>
        <dbReference type="Rhea" id="RHEA-COMP:10085"/>
        <dbReference type="Rhea" id="RHEA-COMP:10087"/>
        <dbReference type="ChEBI" id="CHEBI:65314"/>
        <dbReference type="ChEBI" id="CHEBI:65315"/>
        <dbReference type="EC" id="5.4.99.12"/>
    </reaction>
</comment>
<dbReference type="Gene3D" id="3.30.70.580">
    <property type="entry name" value="Pseudouridine synthase I, catalytic domain, N-terminal subdomain"/>
    <property type="match status" value="1"/>
</dbReference>
<dbReference type="HAMAP" id="MF_00171">
    <property type="entry name" value="TruA"/>
    <property type="match status" value="1"/>
</dbReference>
<dbReference type="EC" id="5.4.99.12" evidence="4"/>
<dbReference type="GO" id="GO:0160147">
    <property type="term" value="F:tRNA pseudouridine(38-40) synthase activity"/>
    <property type="evidence" value="ECO:0007669"/>
    <property type="project" value="UniProtKB-EC"/>
</dbReference>
<organism evidence="9 10">
    <name type="scientific">Polaribacter porphyrae</name>
    <dbReference type="NCBI Taxonomy" id="1137780"/>
    <lineage>
        <taxon>Bacteria</taxon>
        <taxon>Pseudomonadati</taxon>
        <taxon>Bacteroidota</taxon>
        <taxon>Flavobacteriia</taxon>
        <taxon>Flavobacteriales</taxon>
        <taxon>Flavobacteriaceae</taxon>
    </lineage>
</organism>
<dbReference type="InterPro" id="IPR020103">
    <property type="entry name" value="PsdUridine_synth_cat_dom_sf"/>
</dbReference>
<name>A0A2S7WNR0_9FLAO</name>